<dbReference type="AlphaFoldDB" id="A0AB34H6W9"/>
<sequence length="140" mass="14340">MRQNVDATNIGYHAYLTGFFHPTWARGLRASARTAAGARLSRPERARPAAGSPTGPGARAAPPPRLLQSAPGAHAHSPLAASAPPVFGKAATGRLQRAGRGGAGRGGARARGHVTDANMAAPSGVHLFVRRGNGEEDLGR</sequence>
<evidence type="ECO:0000313" key="3">
    <source>
        <dbReference type="Proteomes" id="UP001159641"/>
    </source>
</evidence>
<name>A0AB34H6W9_ESCRO</name>
<evidence type="ECO:0000313" key="2">
    <source>
        <dbReference type="EMBL" id="KAJ8788546.1"/>
    </source>
</evidence>
<accession>A0AB34H6W9</accession>
<keyword evidence="3" id="KW-1185">Reference proteome</keyword>
<feature type="region of interest" description="Disordered" evidence="1">
    <location>
        <begin position="35"/>
        <end position="119"/>
    </location>
</feature>
<protein>
    <submittedName>
        <fullName evidence="2">Uncharacterized protein</fullName>
    </submittedName>
</protein>
<dbReference type="EMBL" id="JAIQCJ010001602">
    <property type="protein sequence ID" value="KAJ8788546.1"/>
    <property type="molecule type" value="Genomic_DNA"/>
</dbReference>
<gene>
    <name evidence="2" type="ORF">J1605_005277</name>
</gene>
<proteinExistence type="predicted"/>
<dbReference type="Proteomes" id="UP001159641">
    <property type="component" value="Unassembled WGS sequence"/>
</dbReference>
<reference evidence="2 3" key="1">
    <citation type="submission" date="2022-11" db="EMBL/GenBank/DDBJ databases">
        <title>Whole genome sequence of Eschrichtius robustus ER-17-0199.</title>
        <authorList>
            <person name="Bruniche-Olsen A."/>
            <person name="Black A.N."/>
            <person name="Fields C.J."/>
            <person name="Walden K."/>
            <person name="Dewoody J.A."/>
        </authorList>
    </citation>
    <scope>NUCLEOTIDE SEQUENCE [LARGE SCALE GENOMIC DNA]</scope>
    <source>
        <strain evidence="2">ER-17-0199</strain>
        <tissue evidence="2">Blubber</tissue>
    </source>
</reference>
<evidence type="ECO:0000256" key="1">
    <source>
        <dbReference type="SAM" id="MobiDB-lite"/>
    </source>
</evidence>
<feature type="compositionally biased region" description="Low complexity" evidence="1">
    <location>
        <begin position="48"/>
        <end position="60"/>
    </location>
</feature>
<feature type="compositionally biased region" description="Gly residues" evidence="1">
    <location>
        <begin position="99"/>
        <end position="109"/>
    </location>
</feature>
<comment type="caution">
    <text evidence="2">The sequence shown here is derived from an EMBL/GenBank/DDBJ whole genome shotgun (WGS) entry which is preliminary data.</text>
</comment>
<organism evidence="2 3">
    <name type="scientific">Eschrichtius robustus</name>
    <name type="common">California gray whale</name>
    <name type="synonym">Eschrichtius gibbosus</name>
    <dbReference type="NCBI Taxonomy" id="9764"/>
    <lineage>
        <taxon>Eukaryota</taxon>
        <taxon>Metazoa</taxon>
        <taxon>Chordata</taxon>
        <taxon>Craniata</taxon>
        <taxon>Vertebrata</taxon>
        <taxon>Euteleostomi</taxon>
        <taxon>Mammalia</taxon>
        <taxon>Eutheria</taxon>
        <taxon>Laurasiatheria</taxon>
        <taxon>Artiodactyla</taxon>
        <taxon>Whippomorpha</taxon>
        <taxon>Cetacea</taxon>
        <taxon>Mysticeti</taxon>
        <taxon>Eschrichtiidae</taxon>
        <taxon>Eschrichtius</taxon>
    </lineage>
</organism>
<feature type="compositionally biased region" description="Low complexity" evidence="1">
    <location>
        <begin position="69"/>
        <end position="98"/>
    </location>
</feature>